<dbReference type="EC" id="3.4.24.-" evidence="11"/>
<keyword evidence="8 11" id="KW-1133">Transmembrane helix</keyword>
<dbReference type="NCBIfam" id="TIGR00054">
    <property type="entry name" value="RIP metalloprotease RseP"/>
    <property type="match status" value="1"/>
</dbReference>
<dbReference type="NCBIfam" id="NF008046">
    <property type="entry name" value="PRK10779.1"/>
    <property type="match status" value="1"/>
</dbReference>
<dbReference type="SUPFAM" id="SSF50156">
    <property type="entry name" value="PDZ domain-like"/>
    <property type="match status" value="2"/>
</dbReference>
<dbReference type="InterPro" id="IPR008915">
    <property type="entry name" value="Peptidase_M50"/>
</dbReference>
<evidence type="ECO:0000256" key="11">
    <source>
        <dbReference type="RuleBase" id="RU362031"/>
    </source>
</evidence>
<dbReference type="InterPro" id="IPR036034">
    <property type="entry name" value="PDZ_sf"/>
</dbReference>
<evidence type="ECO:0000259" key="12">
    <source>
        <dbReference type="PROSITE" id="PS50106"/>
    </source>
</evidence>
<evidence type="ECO:0000256" key="1">
    <source>
        <dbReference type="ARBA" id="ARBA00001947"/>
    </source>
</evidence>
<protein>
    <recommendedName>
        <fullName evidence="11">Zinc metalloprotease</fullName>
        <ecNumber evidence="11">3.4.24.-</ecNumber>
    </recommendedName>
</protein>
<dbReference type="SMART" id="SM00228">
    <property type="entry name" value="PDZ"/>
    <property type="match status" value="2"/>
</dbReference>
<evidence type="ECO:0000256" key="2">
    <source>
        <dbReference type="ARBA" id="ARBA00004141"/>
    </source>
</evidence>
<evidence type="ECO:0000256" key="4">
    <source>
        <dbReference type="ARBA" id="ARBA00022670"/>
    </source>
</evidence>
<feature type="domain" description="PDZ" evidence="12">
    <location>
        <begin position="177"/>
        <end position="290"/>
    </location>
</feature>
<sequence length="451" mass="48895">MGSIIWSLGAFVVTLGILVTFHEFGHFWVARRCGVKVLTFSVGFGKPIWQRQGQDGTVYQVGIVPLGGYVRMLDERVDNVSENERQVTFNSKTVWQRAAIIAAGPIANFVLAIAVLWLMFVIGVPSVKPIIGTVQENSIAAQAGIQSPAEIIAIDGVETADWQQVNLRFAAALGNDLVEVKTRDEGNRERTYQLQISAWRLEDNKQPTYTALGLQPFRPEVSLVLSYIAPDSPAAAANLQVGDKIIAFDGTPLVDWPQTRDLILQAAGQDVTITLERSGQTMTQQVQLGSREANGQRYGFLGVEPTVAAYPEQYRFTQQYGIVDGLIHGAERTWELMTLSVNMLGKLLVGTVSVSNLSGPVAIAEGAGATASYGLVYFLGFLALISVNLGIINLVPLPVLDGGHLAFLAIEGVRGKPVSERVQEVCYRIGGILIFALMAIAISNDILRLSQ</sequence>
<dbReference type="Pfam" id="PF02163">
    <property type="entry name" value="Peptidase_M50"/>
    <property type="match status" value="1"/>
</dbReference>
<dbReference type="GO" id="GO:0006508">
    <property type="term" value="P:proteolysis"/>
    <property type="evidence" value="ECO:0007669"/>
    <property type="project" value="UniProtKB-KW"/>
</dbReference>
<dbReference type="Gene3D" id="2.30.42.10">
    <property type="match status" value="2"/>
</dbReference>
<dbReference type="RefSeq" id="WP_055438058.1">
    <property type="nucleotide sequence ID" value="NZ_CYHB01000001.1"/>
</dbReference>
<evidence type="ECO:0000256" key="7">
    <source>
        <dbReference type="ARBA" id="ARBA00022833"/>
    </source>
</evidence>
<reference evidence="14" key="1">
    <citation type="submission" date="2015-08" db="EMBL/GenBank/DDBJ databases">
        <authorList>
            <person name="Varghese N."/>
        </authorList>
    </citation>
    <scope>NUCLEOTIDE SEQUENCE [LARGE SCALE GENOMIC DNA]</scope>
    <source>
        <strain evidence="14">DSM 27808</strain>
    </source>
</reference>
<dbReference type="PROSITE" id="PS50106">
    <property type="entry name" value="PDZ"/>
    <property type="match status" value="1"/>
</dbReference>
<evidence type="ECO:0000256" key="10">
    <source>
        <dbReference type="ARBA" id="ARBA00023136"/>
    </source>
</evidence>
<dbReference type="GO" id="GO:0046872">
    <property type="term" value="F:metal ion binding"/>
    <property type="evidence" value="ECO:0007669"/>
    <property type="project" value="UniProtKB-KW"/>
</dbReference>
<comment type="subcellular location">
    <subcellularLocation>
        <location evidence="2">Membrane</location>
        <topology evidence="2">Multi-pass membrane protein</topology>
    </subcellularLocation>
</comment>
<evidence type="ECO:0000313" key="14">
    <source>
        <dbReference type="Proteomes" id="UP000182598"/>
    </source>
</evidence>
<dbReference type="AlphaFoldDB" id="A0A0K6GW76"/>
<keyword evidence="11" id="KW-0479">Metal-binding</keyword>
<keyword evidence="10 11" id="KW-0472">Membrane</keyword>
<gene>
    <name evidence="13" type="ORF">Ga0061064_0350</name>
</gene>
<name>A0A0K6GW76_9GAMM</name>
<dbReference type="PANTHER" id="PTHR42837">
    <property type="entry name" value="REGULATOR OF SIGMA-E PROTEASE RSEP"/>
    <property type="match status" value="1"/>
</dbReference>
<keyword evidence="5 11" id="KW-0812">Transmembrane</keyword>
<comment type="cofactor">
    <cofactor evidence="1 11">
        <name>Zn(2+)</name>
        <dbReference type="ChEBI" id="CHEBI:29105"/>
    </cofactor>
</comment>
<proteinExistence type="inferred from homology"/>
<evidence type="ECO:0000256" key="9">
    <source>
        <dbReference type="ARBA" id="ARBA00023049"/>
    </source>
</evidence>
<evidence type="ECO:0000256" key="6">
    <source>
        <dbReference type="ARBA" id="ARBA00022801"/>
    </source>
</evidence>
<feature type="transmembrane region" description="Helical" evidence="11">
    <location>
        <begin position="427"/>
        <end position="447"/>
    </location>
</feature>
<feature type="transmembrane region" description="Helical" evidence="11">
    <location>
        <begin position="6"/>
        <end position="29"/>
    </location>
</feature>
<feature type="transmembrane region" description="Helical" evidence="11">
    <location>
        <begin position="343"/>
        <end position="363"/>
    </location>
</feature>
<keyword evidence="4 13" id="KW-0645">Protease</keyword>
<dbReference type="GO" id="GO:0004222">
    <property type="term" value="F:metalloendopeptidase activity"/>
    <property type="evidence" value="ECO:0007669"/>
    <property type="project" value="InterPro"/>
</dbReference>
<dbReference type="GO" id="GO:0016020">
    <property type="term" value="C:membrane"/>
    <property type="evidence" value="ECO:0007669"/>
    <property type="project" value="UniProtKB-SubCell"/>
</dbReference>
<dbReference type="OrthoDB" id="9782003at2"/>
<dbReference type="InterPro" id="IPR004387">
    <property type="entry name" value="Pept_M50_Zn"/>
</dbReference>
<dbReference type="CDD" id="cd06163">
    <property type="entry name" value="S2P-M50_PDZ_RseP-like"/>
    <property type="match status" value="2"/>
</dbReference>
<comment type="similarity">
    <text evidence="3 11">Belongs to the peptidase M50B family.</text>
</comment>
<keyword evidence="14" id="KW-1185">Reference proteome</keyword>
<dbReference type="Proteomes" id="UP000182598">
    <property type="component" value="Unassembled WGS sequence"/>
</dbReference>
<dbReference type="InterPro" id="IPR001478">
    <property type="entry name" value="PDZ"/>
</dbReference>
<dbReference type="EMBL" id="CYHB01000001">
    <property type="protein sequence ID" value="CUA82981.1"/>
    <property type="molecule type" value="Genomic_DNA"/>
</dbReference>
<evidence type="ECO:0000256" key="5">
    <source>
        <dbReference type="ARBA" id="ARBA00022692"/>
    </source>
</evidence>
<evidence type="ECO:0000256" key="8">
    <source>
        <dbReference type="ARBA" id="ARBA00022989"/>
    </source>
</evidence>
<evidence type="ECO:0000313" key="13">
    <source>
        <dbReference type="EMBL" id="CUA82981.1"/>
    </source>
</evidence>
<keyword evidence="7 11" id="KW-0862">Zinc</keyword>
<dbReference type="PANTHER" id="PTHR42837:SF2">
    <property type="entry name" value="MEMBRANE METALLOPROTEASE ARASP2, CHLOROPLASTIC-RELATED"/>
    <property type="match status" value="1"/>
</dbReference>
<keyword evidence="9 11" id="KW-0482">Metalloprotease</keyword>
<accession>A0A0K6GW76</accession>
<dbReference type="InterPro" id="IPR041489">
    <property type="entry name" value="PDZ_6"/>
</dbReference>
<dbReference type="CDD" id="cd23081">
    <property type="entry name" value="cpPDZ_EcRseP-like"/>
    <property type="match status" value="1"/>
</dbReference>
<keyword evidence="6 11" id="KW-0378">Hydrolase</keyword>
<organism evidence="13 14">
    <name type="scientific">Pseudidiomarina woesei</name>
    <dbReference type="NCBI Taxonomy" id="1381080"/>
    <lineage>
        <taxon>Bacteria</taxon>
        <taxon>Pseudomonadati</taxon>
        <taxon>Pseudomonadota</taxon>
        <taxon>Gammaproteobacteria</taxon>
        <taxon>Alteromonadales</taxon>
        <taxon>Idiomarinaceae</taxon>
        <taxon>Pseudidiomarina</taxon>
    </lineage>
</organism>
<feature type="transmembrane region" description="Helical" evidence="11">
    <location>
        <begin position="98"/>
        <end position="120"/>
    </location>
</feature>
<feature type="transmembrane region" description="Helical" evidence="11">
    <location>
        <begin position="375"/>
        <end position="395"/>
    </location>
</feature>
<dbReference type="Pfam" id="PF17820">
    <property type="entry name" value="PDZ_6"/>
    <property type="match status" value="1"/>
</dbReference>
<evidence type="ECO:0000256" key="3">
    <source>
        <dbReference type="ARBA" id="ARBA00007931"/>
    </source>
</evidence>